<protein>
    <submittedName>
        <fullName evidence="1">Uncharacterized protein</fullName>
    </submittedName>
</protein>
<gene>
    <name evidence="1" type="ORF">ANE_LOCUS21501</name>
</gene>
<sequence>MQMKESEVEERNEWLQLYAEPALFSKWQSNLEAFLYAKPFEMRKIVVRTKEEVELKEKVKAENAFFYISFSVAVKTAKVS</sequence>
<dbReference type="Pfam" id="PF04776">
    <property type="entry name" value="protein_MS5"/>
    <property type="match status" value="1"/>
</dbReference>
<organism evidence="1 2">
    <name type="scientific">Arabis nemorensis</name>
    <dbReference type="NCBI Taxonomy" id="586526"/>
    <lineage>
        <taxon>Eukaryota</taxon>
        <taxon>Viridiplantae</taxon>
        <taxon>Streptophyta</taxon>
        <taxon>Embryophyta</taxon>
        <taxon>Tracheophyta</taxon>
        <taxon>Spermatophyta</taxon>
        <taxon>Magnoliopsida</taxon>
        <taxon>eudicotyledons</taxon>
        <taxon>Gunneridae</taxon>
        <taxon>Pentapetalae</taxon>
        <taxon>rosids</taxon>
        <taxon>malvids</taxon>
        <taxon>Brassicales</taxon>
        <taxon>Brassicaceae</taxon>
        <taxon>Arabideae</taxon>
        <taxon>Arabis</taxon>
    </lineage>
</organism>
<dbReference type="EMBL" id="CABITT030000007">
    <property type="protein sequence ID" value="VVB11057.1"/>
    <property type="molecule type" value="Genomic_DNA"/>
</dbReference>
<dbReference type="InterPro" id="IPR006462">
    <property type="entry name" value="MS5"/>
</dbReference>
<name>A0A565CBL0_9BRAS</name>
<dbReference type="OrthoDB" id="1052433at2759"/>
<proteinExistence type="predicted"/>
<comment type="caution">
    <text evidence="1">The sequence shown here is derived from an EMBL/GenBank/DDBJ whole genome shotgun (WGS) entry which is preliminary data.</text>
</comment>
<reference evidence="1" key="1">
    <citation type="submission" date="2019-07" db="EMBL/GenBank/DDBJ databases">
        <authorList>
            <person name="Dittberner H."/>
        </authorList>
    </citation>
    <scope>NUCLEOTIDE SEQUENCE [LARGE SCALE GENOMIC DNA]</scope>
</reference>
<evidence type="ECO:0000313" key="2">
    <source>
        <dbReference type="Proteomes" id="UP000489600"/>
    </source>
</evidence>
<dbReference type="Proteomes" id="UP000489600">
    <property type="component" value="Unassembled WGS sequence"/>
</dbReference>
<keyword evidence="2" id="KW-1185">Reference proteome</keyword>
<evidence type="ECO:0000313" key="1">
    <source>
        <dbReference type="EMBL" id="VVB11057.1"/>
    </source>
</evidence>
<dbReference type="AlphaFoldDB" id="A0A565CBL0"/>
<accession>A0A565CBL0</accession>